<proteinExistence type="predicted"/>
<protein>
    <submittedName>
        <fullName evidence="1">Uncharacterized protein</fullName>
    </submittedName>
</protein>
<feature type="non-terminal residue" evidence="1">
    <location>
        <position position="1"/>
    </location>
</feature>
<evidence type="ECO:0000313" key="1">
    <source>
        <dbReference type="EMBL" id="GAI26887.1"/>
    </source>
</evidence>
<dbReference type="AlphaFoldDB" id="X1M5J4"/>
<dbReference type="EMBL" id="BARV01017749">
    <property type="protein sequence ID" value="GAI26887.1"/>
    <property type="molecule type" value="Genomic_DNA"/>
</dbReference>
<sequence>IILTSAGHAGHFEHSLGAALGVLDEKKLKIMNDELERDFDAALNKWPPIGGLGGFLIKGGKYVEALGTKEDDTHGLWNCLKSLRRLDKGKVKVVKELGVLVTNLLVEYYSEKLMNIRSSH</sequence>
<accession>X1M5J4</accession>
<organism evidence="1">
    <name type="scientific">marine sediment metagenome</name>
    <dbReference type="NCBI Taxonomy" id="412755"/>
    <lineage>
        <taxon>unclassified sequences</taxon>
        <taxon>metagenomes</taxon>
        <taxon>ecological metagenomes</taxon>
    </lineage>
</organism>
<gene>
    <name evidence="1" type="ORF">S06H3_30175</name>
</gene>
<name>X1M5J4_9ZZZZ</name>
<reference evidence="1" key="1">
    <citation type="journal article" date="2014" name="Front. Microbiol.">
        <title>High frequency of phylogenetically diverse reductive dehalogenase-homologous genes in deep subseafloor sedimentary metagenomes.</title>
        <authorList>
            <person name="Kawai M."/>
            <person name="Futagami T."/>
            <person name="Toyoda A."/>
            <person name="Takaki Y."/>
            <person name="Nishi S."/>
            <person name="Hori S."/>
            <person name="Arai W."/>
            <person name="Tsubouchi T."/>
            <person name="Morono Y."/>
            <person name="Uchiyama I."/>
            <person name="Ito T."/>
            <person name="Fujiyama A."/>
            <person name="Inagaki F."/>
            <person name="Takami H."/>
        </authorList>
    </citation>
    <scope>NUCLEOTIDE SEQUENCE</scope>
    <source>
        <strain evidence="1">Expedition CK06-06</strain>
    </source>
</reference>
<comment type="caution">
    <text evidence="1">The sequence shown here is derived from an EMBL/GenBank/DDBJ whole genome shotgun (WGS) entry which is preliminary data.</text>
</comment>